<accession>A0A0U2VAF8</accession>
<feature type="signal peptide" evidence="4">
    <location>
        <begin position="1"/>
        <end position="20"/>
    </location>
</feature>
<name>A0A0U2VAF8_9MAXI</name>
<keyword evidence="3" id="KW-0964">Secreted</keyword>
<organism evidence="6">
    <name type="scientific">Tortanus dextrilobatus</name>
    <dbReference type="NCBI Taxonomy" id="207953"/>
    <lineage>
        <taxon>Eukaryota</taxon>
        <taxon>Metazoa</taxon>
        <taxon>Ecdysozoa</taxon>
        <taxon>Arthropoda</taxon>
        <taxon>Crustacea</taxon>
        <taxon>Multicrustacea</taxon>
        <taxon>Hexanauplia</taxon>
        <taxon>Copepoda</taxon>
        <taxon>Calanoida</taxon>
        <taxon>Tortanidae</taxon>
        <taxon>Tortanus</taxon>
    </lineage>
</organism>
<dbReference type="AlphaFoldDB" id="A0A0U2VAF8"/>
<reference evidence="6" key="1">
    <citation type="journal article" date="2015" name="Sci. Rep.">
        <title>Spliced leader RNA trans-splicing discovered in copepods.</title>
        <authorList>
            <person name="Yang F."/>
            <person name="Xu D."/>
            <person name="Zhuang Y."/>
            <person name="Yi X."/>
            <person name="Huang Y."/>
            <person name="Chen H."/>
            <person name="Lin S."/>
            <person name="Campbell D.A."/>
            <person name="Sturm N.R."/>
            <person name="Liu G."/>
            <person name="Zhang H."/>
        </authorList>
    </citation>
    <scope>NUCLEOTIDE SEQUENCE</scope>
</reference>
<dbReference type="SUPFAM" id="SSF81296">
    <property type="entry name" value="E set domains"/>
    <property type="match status" value="1"/>
</dbReference>
<dbReference type="Gene3D" id="2.60.40.770">
    <property type="match status" value="1"/>
</dbReference>
<dbReference type="InterPro" id="IPR003172">
    <property type="entry name" value="ML_dom"/>
</dbReference>
<comment type="subcellular location">
    <subcellularLocation>
        <location evidence="1">Secreted</location>
    </subcellularLocation>
</comment>
<sequence>MTGKLGLVVFVIVTASVALGKELVVESCGSTAVNPKFECESGCEGDILQLKKNSKEKFTLSFEAGEDAKSLTNNLVGILGGNMEIPYNSIVPTDFCSGLISGNCPVKKGDKVQFQSVAEILPAFPSIPVTIKWEVKSETGSLVSCIKIKSKII</sequence>
<evidence type="ECO:0000256" key="2">
    <source>
        <dbReference type="ARBA" id="ARBA00006370"/>
    </source>
</evidence>
<evidence type="ECO:0000259" key="5">
    <source>
        <dbReference type="SMART" id="SM00737"/>
    </source>
</evidence>
<dbReference type="GO" id="GO:0005576">
    <property type="term" value="C:extracellular region"/>
    <property type="evidence" value="ECO:0007669"/>
    <property type="project" value="UniProtKB-SubCell"/>
</dbReference>
<dbReference type="InterPro" id="IPR014756">
    <property type="entry name" value="Ig_E-set"/>
</dbReference>
<dbReference type="EMBL" id="KT755388">
    <property type="protein sequence ID" value="ALS05222.1"/>
    <property type="molecule type" value="mRNA"/>
</dbReference>
<evidence type="ECO:0000256" key="3">
    <source>
        <dbReference type="ARBA" id="ARBA00022525"/>
    </source>
</evidence>
<proteinExistence type="evidence at transcript level"/>
<dbReference type="Pfam" id="PF02221">
    <property type="entry name" value="E1_DerP2_DerF2"/>
    <property type="match status" value="1"/>
</dbReference>
<feature type="domain" description="MD-2-related lipid-recognition" evidence="5">
    <location>
        <begin position="25"/>
        <end position="150"/>
    </location>
</feature>
<evidence type="ECO:0000256" key="4">
    <source>
        <dbReference type="SAM" id="SignalP"/>
    </source>
</evidence>
<evidence type="ECO:0000256" key="1">
    <source>
        <dbReference type="ARBA" id="ARBA00004613"/>
    </source>
</evidence>
<feature type="chain" id="PRO_5006832903" evidence="4">
    <location>
        <begin position="21"/>
        <end position="153"/>
    </location>
</feature>
<comment type="similarity">
    <text evidence="2">Belongs to the NPC2 family.</text>
</comment>
<dbReference type="FunFam" id="2.60.40.770:FF:000001">
    <property type="entry name" value="NPC intracellular cholesterol transporter 2"/>
    <property type="match status" value="1"/>
</dbReference>
<evidence type="ECO:0000313" key="6">
    <source>
        <dbReference type="EMBL" id="ALS05222.1"/>
    </source>
</evidence>
<dbReference type="SMART" id="SM00737">
    <property type="entry name" value="ML"/>
    <property type="match status" value="1"/>
</dbReference>
<protein>
    <submittedName>
        <fullName evidence="6">Ecdysteroid-regulated protein</fullName>
    </submittedName>
</protein>
<keyword evidence="4" id="KW-0732">Signal</keyword>